<dbReference type="Proteomes" id="UP001262410">
    <property type="component" value="Unassembled WGS sequence"/>
</dbReference>
<keyword evidence="2" id="KW-1185">Reference proteome</keyword>
<dbReference type="Gene3D" id="1.10.101.10">
    <property type="entry name" value="PGBD-like superfamily/PGBD"/>
    <property type="match status" value="1"/>
</dbReference>
<reference evidence="1 2" key="1">
    <citation type="submission" date="2023-07" db="EMBL/GenBank/DDBJ databases">
        <title>Sorghum-associated microbial communities from plants grown in Nebraska, USA.</title>
        <authorList>
            <person name="Schachtman D."/>
        </authorList>
    </citation>
    <scope>NUCLEOTIDE SEQUENCE [LARGE SCALE GENOMIC DNA]</scope>
    <source>
        <strain evidence="1 2">584</strain>
    </source>
</reference>
<accession>A0ABU1JZW8</accession>
<evidence type="ECO:0008006" key="3">
    <source>
        <dbReference type="Google" id="ProtNLM"/>
    </source>
</evidence>
<name>A0ABU1JZW8_9PROT</name>
<proteinExistence type="predicted"/>
<protein>
    <recommendedName>
        <fullName evidence="3">Peptidoglycan binding-like domain-containing protein</fullName>
    </recommendedName>
</protein>
<sequence>MTRMPPAWHDDDRSPNYAHLRAPFAETPFVFDAGALETLCRLTGFRPRGVKILFGLRGCALVDPAEVGAWRNAVRLREARPDHRVPRCVLGVWDRPVGRVIAWPGSTVPNADHMRRQAAAPDRRVANMLAPGMHPYVVGPHAPDGRPVEEGAFQLDRTVEVPVWRSLDAAGYDLACRFDICAPEDNIHAAGWPGDGLEFSSAGCQTLPGRHQPPADPTGDYAAFRRAAGLSPTPDLAETGLAFDYLLVTGRHLQLVAEHWAVPGLARLLPGSSGPEVRLLQDALVSQGRIADWGFTAGVFNGFTAKAVYDWQASRGRTADGVLRPEEAELLGFVLKWPG</sequence>
<evidence type="ECO:0000313" key="2">
    <source>
        <dbReference type="Proteomes" id="UP001262410"/>
    </source>
</evidence>
<dbReference type="SUPFAM" id="SSF47090">
    <property type="entry name" value="PGBD-like"/>
    <property type="match status" value="1"/>
</dbReference>
<dbReference type="InterPro" id="IPR036366">
    <property type="entry name" value="PGBDSf"/>
</dbReference>
<dbReference type="InterPro" id="IPR036365">
    <property type="entry name" value="PGBD-like_sf"/>
</dbReference>
<comment type="caution">
    <text evidence="1">The sequence shown here is derived from an EMBL/GenBank/DDBJ whole genome shotgun (WGS) entry which is preliminary data.</text>
</comment>
<gene>
    <name evidence="1" type="ORF">E9232_006726</name>
</gene>
<evidence type="ECO:0000313" key="1">
    <source>
        <dbReference type="EMBL" id="MDR6294172.1"/>
    </source>
</evidence>
<dbReference type="EMBL" id="JAVDPW010000016">
    <property type="protein sequence ID" value="MDR6294172.1"/>
    <property type="molecule type" value="Genomic_DNA"/>
</dbReference>
<organism evidence="1 2">
    <name type="scientific">Inquilinus ginsengisoli</name>
    <dbReference type="NCBI Taxonomy" id="363840"/>
    <lineage>
        <taxon>Bacteria</taxon>
        <taxon>Pseudomonadati</taxon>
        <taxon>Pseudomonadota</taxon>
        <taxon>Alphaproteobacteria</taxon>
        <taxon>Rhodospirillales</taxon>
        <taxon>Rhodospirillaceae</taxon>
        <taxon>Inquilinus</taxon>
    </lineage>
</organism>
<dbReference type="RefSeq" id="WP_309801599.1">
    <property type="nucleotide sequence ID" value="NZ_JAVDPW010000016.1"/>
</dbReference>